<feature type="region of interest" description="Disordered" evidence="1">
    <location>
        <begin position="1"/>
        <end position="28"/>
    </location>
</feature>
<gene>
    <name evidence="2" type="ORF">GCM10010211_14490</name>
</gene>
<accession>A0ABQ2US38</accession>
<sequence>MPGRRAGSGPGARRGIAGTVAQPARHSAVREGIERRAVEAAKTRLNRVEQVKRFSLLS</sequence>
<evidence type="ECO:0000313" key="3">
    <source>
        <dbReference type="Proteomes" id="UP000654471"/>
    </source>
</evidence>
<evidence type="ECO:0000256" key="1">
    <source>
        <dbReference type="SAM" id="MobiDB-lite"/>
    </source>
</evidence>
<comment type="caution">
    <text evidence="2">The sequence shown here is derived from an EMBL/GenBank/DDBJ whole genome shotgun (WGS) entry which is preliminary data.</text>
</comment>
<name>A0ABQ2US38_9ACTN</name>
<protein>
    <recommendedName>
        <fullName evidence="4">Transposase</fullName>
    </recommendedName>
</protein>
<dbReference type="RefSeq" id="WP_189297483.1">
    <property type="nucleotide sequence ID" value="NZ_BMRP01000003.1"/>
</dbReference>
<dbReference type="Proteomes" id="UP000654471">
    <property type="component" value="Unassembled WGS sequence"/>
</dbReference>
<organism evidence="2 3">
    <name type="scientific">Streptomyces albospinus</name>
    <dbReference type="NCBI Taxonomy" id="285515"/>
    <lineage>
        <taxon>Bacteria</taxon>
        <taxon>Bacillati</taxon>
        <taxon>Actinomycetota</taxon>
        <taxon>Actinomycetes</taxon>
        <taxon>Kitasatosporales</taxon>
        <taxon>Streptomycetaceae</taxon>
        <taxon>Streptomyces</taxon>
    </lineage>
</organism>
<proteinExistence type="predicted"/>
<dbReference type="EMBL" id="BMRP01000003">
    <property type="protein sequence ID" value="GGU50991.1"/>
    <property type="molecule type" value="Genomic_DNA"/>
</dbReference>
<keyword evidence="3" id="KW-1185">Reference proteome</keyword>
<reference evidence="3" key="1">
    <citation type="journal article" date="2019" name="Int. J. Syst. Evol. Microbiol.">
        <title>The Global Catalogue of Microorganisms (GCM) 10K type strain sequencing project: providing services to taxonomists for standard genome sequencing and annotation.</title>
        <authorList>
            <consortium name="The Broad Institute Genomics Platform"/>
            <consortium name="The Broad Institute Genome Sequencing Center for Infectious Disease"/>
            <person name="Wu L."/>
            <person name="Ma J."/>
        </authorList>
    </citation>
    <scope>NUCLEOTIDE SEQUENCE [LARGE SCALE GENOMIC DNA]</scope>
    <source>
        <strain evidence="3">JCM 3399</strain>
    </source>
</reference>
<evidence type="ECO:0000313" key="2">
    <source>
        <dbReference type="EMBL" id="GGU50991.1"/>
    </source>
</evidence>
<evidence type="ECO:0008006" key="4">
    <source>
        <dbReference type="Google" id="ProtNLM"/>
    </source>
</evidence>
<feature type="compositionally biased region" description="Gly residues" evidence="1">
    <location>
        <begin position="1"/>
        <end position="12"/>
    </location>
</feature>